<reference evidence="3" key="1">
    <citation type="journal article" date="2009" name="PLoS Pathog.">
        <title>Genomic analyses of the microsporidian Nosema ceranae, an emergent pathogen of honey bees.</title>
        <authorList>
            <person name="Cornman R.S."/>
            <person name="Chen Y.P."/>
            <person name="Schatz M.C."/>
            <person name="Street C."/>
            <person name="Zhao Y."/>
            <person name="Desany B."/>
            <person name="Egholm M."/>
            <person name="Hutchison S."/>
            <person name="Pettis J.S."/>
            <person name="Lipkin W.I."/>
            <person name="Evans J.D."/>
        </authorList>
    </citation>
    <scope>NUCLEOTIDE SEQUENCE [LARGE SCALE GENOMIC DNA]</scope>
    <source>
        <strain evidence="3">BRL01</strain>
    </source>
</reference>
<feature type="non-terminal residue" evidence="2">
    <location>
        <position position="267"/>
    </location>
</feature>
<sequence>MENSFSLQFNKMTQLKTVQDYEAEITRLQNENWEIKHQLAFLKSNAPLNVDDDIQKLLYDSKTSIDILENENKNFQKQIDHLKEIIRSNGIEKEKMLKDYNDKINDTEGKLLSLEDENQRLITHIENVKNKYESVLQEHKLCDQKIENFKHEQGNVYHELEKFRNENECLKNEINNLRTENLSLKNEINKINSNYLNLQKENFDIKNDKATYYSEGEKLLKENEHLQTQYKIIYDERGNLLNMNSEYKNKLASLENECRKLEKNVAA</sequence>
<dbReference type="Gene3D" id="1.10.287.1490">
    <property type="match status" value="1"/>
</dbReference>
<evidence type="ECO:0000256" key="1">
    <source>
        <dbReference type="SAM" id="Coils"/>
    </source>
</evidence>
<organism evidence="3">
    <name type="scientific">Vairimorpha ceranae (strain BRL01)</name>
    <name type="common">Microsporidian parasite</name>
    <name type="synonym">Nosema ceranae</name>
    <dbReference type="NCBI Taxonomy" id="578460"/>
    <lineage>
        <taxon>Eukaryota</taxon>
        <taxon>Fungi</taxon>
        <taxon>Fungi incertae sedis</taxon>
        <taxon>Microsporidia</taxon>
        <taxon>Nosematidae</taxon>
        <taxon>Vairimorpha</taxon>
    </lineage>
</organism>
<dbReference type="HOGENOM" id="CLU_1044098_0_0_1"/>
<feature type="coiled-coil region" evidence="1">
    <location>
        <begin position="11"/>
        <end position="201"/>
    </location>
</feature>
<protein>
    <submittedName>
        <fullName evidence="2">Uncharacterized protein</fullName>
    </submittedName>
</protein>
<dbReference type="OrthoDB" id="2190892at2759"/>
<gene>
    <name evidence="2" type="ORF">NCER_100844</name>
</gene>
<dbReference type="Proteomes" id="UP000009082">
    <property type="component" value="Unassembled WGS sequence"/>
</dbReference>
<dbReference type="EMBL" id="ACOL01000058">
    <property type="protein sequence ID" value="EEQ82431.1"/>
    <property type="molecule type" value="Genomic_DNA"/>
</dbReference>
<dbReference type="OMA" id="NENWEIK"/>
<dbReference type="VEuPathDB" id="MicrosporidiaDB:NCER_100844"/>
<feature type="coiled-coil region" evidence="1">
    <location>
        <begin position="237"/>
        <end position="264"/>
    </location>
</feature>
<keyword evidence="1" id="KW-0175">Coiled coil</keyword>
<accession>C4V8L7</accession>
<dbReference type="KEGG" id="nce:NCER_100844"/>
<dbReference type="AlphaFoldDB" id="C4V8L7"/>
<evidence type="ECO:0000313" key="2">
    <source>
        <dbReference type="EMBL" id="EEQ82431.1"/>
    </source>
</evidence>
<name>C4V8L7_VAIC1</name>
<dbReference type="InParanoid" id="C4V8L7"/>
<evidence type="ECO:0000313" key="3">
    <source>
        <dbReference type="Proteomes" id="UP000009082"/>
    </source>
</evidence>
<proteinExistence type="predicted"/>
<dbReference type="STRING" id="578460.C4V8L7"/>